<dbReference type="FunFam" id="3.40.50.720:FF:000203">
    <property type="entry name" value="D-3-phosphoglycerate dehydrogenase (SerA)"/>
    <property type="match status" value="1"/>
</dbReference>
<dbReference type="GO" id="GO:0016616">
    <property type="term" value="F:oxidoreductase activity, acting on the CH-OH group of donors, NAD or NADP as acceptor"/>
    <property type="evidence" value="ECO:0007669"/>
    <property type="project" value="InterPro"/>
</dbReference>
<gene>
    <name evidence="7" type="ORF">EHO65_00175</name>
</gene>
<reference evidence="7" key="1">
    <citation type="journal article" date="2019" name="PLoS Negl. Trop. Dis.">
        <title>Revisiting the worldwide diversity of Leptospira species in the environment.</title>
        <authorList>
            <person name="Vincent A.T."/>
            <person name="Schiettekatte O."/>
            <person name="Bourhy P."/>
            <person name="Veyrier F.J."/>
            <person name="Picardeau M."/>
        </authorList>
    </citation>
    <scope>NUCLEOTIDE SEQUENCE [LARGE SCALE GENOMIC DNA]</scope>
    <source>
        <strain evidence="7">201800301</strain>
    </source>
</reference>
<dbReference type="EMBL" id="RQEY01000001">
    <property type="protein sequence ID" value="TGK44757.1"/>
    <property type="molecule type" value="Genomic_DNA"/>
</dbReference>
<dbReference type="InterPro" id="IPR029753">
    <property type="entry name" value="D-isomer_DH_CS"/>
</dbReference>
<dbReference type="Pfam" id="PF02826">
    <property type="entry name" value="2-Hacid_dh_C"/>
    <property type="match status" value="1"/>
</dbReference>
<dbReference type="InterPro" id="IPR006139">
    <property type="entry name" value="D-isomer_2_OHA_DH_cat_dom"/>
</dbReference>
<keyword evidence="2 4" id="KW-0560">Oxidoreductase</keyword>
<evidence type="ECO:0000259" key="6">
    <source>
        <dbReference type="Pfam" id="PF02826"/>
    </source>
</evidence>
<name>A0A4R9HD42_9LEPT</name>
<dbReference type="GO" id="GO:0051287">
    <property type="term" value="F:NAD binding"/>
    <property type="evidence" value="ECO:0007669"/>
    <property type="project" value="InterPro"/>
</dbReference>
<evidence type="ECO:0000256" key="4">
    <source>
        <dbReference type="RuleBase" id="RU003719"/>
    </source>
</evidence>
<dbReference type="SUPFAM" id="SSF52283">
    <property type="entry name" value="Formate/glycerate dehydrogenase catalytic domain-like"/>
    <property type="match status" value="1"/>
</dbReference>
<comment type="similarity">
    <text evidence="1 4">Belongs to the D-isomer specific 2-hydroxyacid dehydrogenase family.</text>
</comment>
<feature type="domain" description="D-isomer specific 2-hydroxyacid dehydrogenase catalytic" evidence="5">
    <location>
        <begin position="18"/>
        <end position="312"/>
    </location>
</feature>
<evidence type="ECO:0000256" key="2">
    <source>
        <dbReference type="ARBA" id="ARBA00023002"/>
    </source>
</evidence>
<sequence length="315" mass="34572">MKIVVLDGYTLNPGDLSWAPLEALGEFTVYDRSTPEQAIERCKGAEIILINKIKIREQEIEALLSLKYIGLLSTGYDVVDINAASKRGIIVTNVPSYGTESVAQMVFALLLELSNNVGLHNEAVKNGEWSGRNDFCFWKRPLIELYGKTIGFIGFGRIGQATAKIAKSFGMKVIYFVPKKKIIEEAEWVSLDELLKGSDIISLHCPLNNDTRGIINTSALEKMKDTALLINTSRGPLINEEDLASALNNDRIAGAGLDVLSIEPPANTNPLFNAKNCIITPHIAWATIEARTRLLNTATKNLKSFLNGKPENTVG</sequence>
<dbReference type="PANTHER" id="PTHR43761:SF1">
    <property type="entry name" value="D-ISOMER SPECIFIC 2-HYDROXYACID DEHYDROGENASE CATALYTIC DOMAIN-CONTAINING PROTEIN-RELATED"/>
    <property type="match status" value="1"/>
</dbReference>
<comment type="caution">
    <text evidence="7">The sequence shown here is derived from an EMBL/GenBank/DDBJ whole genome shotgun (WGS) entry which is preliminary data.</text>
</comment>
<evidence type="ECO:0000259" key="5">
    <source>
        <dbReference type="Pfam" id="PF00389"/>
    </source>
</evidence>
<dbReference type="SUPFAM" id="SSF51735">
    <property type="entry name" value="NAD(P)-binding Rossmann-fold domains"/>
    <property type="match status" value="1"/>
</dbReference>
<evidence type="ECO:0000256" key="1">
    <source>
        <dbReference type="ARBA" id="ARBA00005854"/>
    </source>
</evidence>
<proteinExistence type="inferred from homology"/>
<dbReference type="Proteomes" id="UP000298097">
    <property type="component" value="Unassembled WGS sequence"/>
</dbReference>
<dbReference type="Pfam" id="PF00389">
    <property type="entry name" value="2-Hacid_dh"/>
    <property type="match status" value="1"/>
</dbReference>
<dbReference type="PROSITE" id="PS00671">
    <property type="entry name" value="D_2_HYDROXYACID_DH_3"/>
    <property type="match status" value="1"/>
</dbReference>
<evidence type="ECO:0000313" key="8">
    <source>
        <dbReference type="Proteomes" id="UP000298097"/>
    </source>
</evidence>
<feature type="domain" description="D-isomer specific 2-hydroxyacid dehydrogenase NAD-binding" evidence="6">
    <location>
        <begin position="107"/>
        <end position="284"/>
    </location>
</feature>
<protein>
    <submittedName>
        <fullName evidence="7">D-2-hydroxyacid dehydrogenase</fullName>
    </submittedName>
</protein>
<dbReference type="AlphaFoldDB" id="A0A4R9HD42"/>
<dbReference type="InterPro" id="IPR006140">
    <property type="entry name" value="D-isomer_DH_NAD-bd"/>
</dbReference>
<dbReference type="InterPro" id="IPR036291">
    <property type="entry name" value="NAD(P)-bd_dom_sf"/>
</dbReference>
<accession>A0A4R9HD42</accession>
<dbReference type="PROSITE" id="PS00670">
    <property type="entry name" value="D_2_HYDROXYACID_DH_2"/>
    <property type="match status" value="1"/>
</dbReference>
<keyword evidence="8" id="KW-1185">Reference proteome</keyword>
<dbReference type="CDD" id="cd12162">
    <property type="entry name" value="2-Hacid_dh_4"/>
    <property type="match status" value="1"/>
</dbReference>
<dbReference type="PANTHER" id="PTHR43761">
    <property type="entry name" value="D-ISOMER SPECIFIC 2-HYDROXYACID DEHYDROGENASE FAMILY PROTEIN (AFU_ORTHOLOGUE AFUA_1G13630)"/>
    <property type="match status" value="1"/>
</dbReference>
<dbReference type="OrthoDB" id="9805416at2"/>
<dbReference type="InterPro" id="IPR050418">
    <property type="entry name" value="D-iso_2-hydroxyacid_DH_PdxB"/>
</dbReference>
<dbReference type="Gene3D" id="3.40.50.720">
    <property type="entry name" value="NAD(P)-binding Rossmann-like Domain"/>
    <property type="match status" value="2"/>
</dbReference>
<organism evidence="7 8">
    <name type="scientific">Leptospira andrefontaineae</name>
    <dbReference type="NCBI Taxonomy" id="2484976"/>
    <lineage>
        <taxon>Bacteria</taxon>
        <taxon>Pseudomonadati</taxon>
        <taxon>Spirochaetota</taxon>
        <taxon>Spirochaetia</taxon>
        <taxon>Leptospirales</taxon>
        <taxon>Leptospiraceae</taxon>
        <taxon>Leptospira</taxon>
    </lineage>
</organism>
<evidence type="ECO:0000313" key="7">
    <source>
        <dbReference type="EMBL" id="TGK44757.1"/>
    </source>
</evidence>
<evidence type="ECO:0000256" key="3">
    <source>
        <dbReference type="ARBA" id="ARBA00023027"/>
    </source>
</evidence>
<keyword evidence="3" id="KW-0520">NAD</keyword>